<reference evidence="4" key="1">
    <citation type="submission" date="2021-01" db="EMBL/GenBank/DDBJ databases">
        <authorList>
            <person name="Corre E."/>
            <person name="Pelletier E."/>
            <person name="Niang G."/>
            <person name="Scheremetjew M."/>
            <person name="Finn R."/>
            <person name="Kale V."/>
            <person name="Holt S."/>
            <person name="Cochrane G."/>
            <person name="Meng A."/>
            <person name="Brown T."/>
            <person name="Cohen L."/>
        </authorList>
    </citation>
    <scope>NUCLEOTIDE SEQUENCE</scope>
    <source>
        <strain evidence="4">SL-175</strain>
    </source>
</reference>
<evidence type="ECO:0008006" key="5">
    <source>
        <dbReference type="Google" id="ProtNLM"/>
    </source>
</evidence>
<sequence length="256" mass="25726">MARASSTTATIGFVLLALVATATAGRTLSDNNPGRNSINLGTAADFAVLAKSGVSTVPQSIITGDVGVSPIGQAALTGFALKLNSDSVFTESDQVDGKLYAADNASPTPVKLTAAIGDMETAYSDAAGRLNVDFNEFGSGELGSKTLAPGVYKFATNVGIATNTVIEGSEDDTWIFQVAGKLSIAGDVQVTLAGGAQAKNIVWVVAGASTFGAGSHFEGILLGATSADFITGSSINGRVLVQTAVTLQSTTVTSPA</sequence>
<organism evidence="4">
    <name type="scientific">Mantoniella antarctica</name>
    <dbReference type="NCBI Taxonomy" id="81844"/>
    <lineage>
        <taxon>Eukaryota</taxon>
        <taxon>Viridiplantae</taxon>
        <taxon>Chlorophyta</taxon>
        <taxon>Mamiellophyceae</taxon>
        <taxon>Mamiellales</taxon>
        <taxon>Mamiellaceae</taxon>
        <taxon>Mantoniella</taxon>
    </lineage>
</organism>
<gene>
    <name evidence="4" type="ORF">MANT1106_LOCUS2895</name>
</gene>
<evidence type="ECO:0000256" key="1">
    <source>
        <dbReference type="ARBA" id="ARBA00005445"/>
    </source>
</evidence>
<feature type="signal peptide" evidence="3">
    <location>
        <begin position="1"/>
        <end position="24"/>
    </location>
</feature>
<evidence type="ECO:0000256" key="3">
    <source>
        <dbReference type="SAM" id="SignalP"/>
    </source>
</evidence>
<dbReference type="Pfam" id="PF11999">
    <property type="entry name" value="Ice_binding"/>
    <property type="match status" value="1"/>
</dbReference>
<evidence type="ECO:0000313" key="4">
    <source>
        <dbReference type="EMBL" id="CAD8700213.1"/>
    </source>
</evidence>
<name>A0A7S0S960_9CHLO</name>
<dbReference type="AlphaFoldDB" id="A0A7S0S960"/>
<comment type="similarity">
    <text evidence="1">Belongs to the ice-binding protein family.</text>
</comment>
<keyword evidence="2 3" id="KW-0732">Signal</keyword>
<dbReference type="InterPro" id="IPR021884">
    <property type="entry name" value="Ice-bd_prot"/>
</dbReference>
<protein>
    <recommendedName>
        <fullName evidence="5">Ice-binding protein</fullName>
    </recommendedName>
</protein>
<accession>A0A7S0S960</accession>
<evidence type="ECO:0000256" key="2">
    <source>
        <dbReference type="ARBA" id="ARBA00022729"/>
    </source>
</evidence>
<feature type="chain" id="PRO_5030792016" description="Ice-binding protein" evidence="3">
    <location>
        <begin position="25"/>
        <end position="256"/>
    </location>
</feature>
<proteinExistence type="inferred from homology"/>
<dbReference type="EMBL" id="HBFC01005211">
    <property type="protein sequence ID" value="CAD8700213.1"/>
    <property type="molecule type" value="Transcribed_RNA"/>
</dbReference>